<protein>
    <submittedName>
        <fullName evidence="2">Uncharacterized protein</fullName>
    </submittedName>
</protein>
<sequence>MTKCPFDLTGFLPGDNDNNAIGEADDDDLAIEEADDDDLAIEGNNNDNHNLAIEAPNNDMHAIEPGPQEDFEDEFETIEDELDAFYNGLSEDEMVDYVMDVIRTGNFEARFE</sequence>
<reference evidence="2 3" key="1">
    <citation type="journal article" date="2020" name="bioRxiv">
        <title>Whole genome comparisons of ergot fungi reveals the divergence and evolution of species within the genus Claviceps are the result of varying mechanisms driving genome evolution and host range expansion.</title>
        <authorList>
            <person name="Wyka S.A."/>
            <person name="Mondo S.J."/>
            <person name="Liu M."/>
            <person name="Dettman J."/>
            <person name="Nalam V."/>
            <person name="Broders K.D."/>
        </authorList>
    </citation>
    <scope>NUCLEOTIDE SEQUENCE [LARGE SCALE GENOMIC DNA]</scope>
    <source>
        <strain evidence="2 3">LM583</strain>
    </source>
</reference>
<accession>A0ABQ7PI45</accession>
<dbReference type="EMBL" id="SRPR01000062">
    <property type="protein sequence ID" value="KAG5962784.1"/>
    <property type="molecule type" value="Genomic_DNA"/>
</dbReference>
<evidence type="ECO:0000313" key="3">
    <source>
        <dbReference type="Proteomes" id="UP000742024"/>
    </source>
</evidence>
<evidence type="ECO:0000313" key="2">
    <source>
        <dbReference type="EMBL" id="KAG5962784.1"/>
    </source>
</evidence>
<organism evidence="2 3">
    <name type="scientific">Claviceps arundinis</name>
    <dbReference type="NCBI Taxonomy" id="1623583"/>
    <lineage>
        <taxon>Eukaryota</taxon>
        <taxon>Fungi</taxon>
        <taxon>Dikarya</taxon>
        <taxon>Ascomycota</taxon>
        <taxon>Pezizomycotina</taxon>
        <taxon>Sordariomycetes</taxon>
        <taxon>Hypocreomycetidae</taxon>
        <taxon>Hypocreales</taxon>
        <taxon>Clavicipitaceae</taxon>
        <taxon>Claviceps</taxon>
    </lineage>
</organism>
<gene>
    <name evidence="2" type="ORF">E4U57_006812</name>
</gene>
<dbReference type="Proteomes" id="UP000742024">
    <property type="component" value="Unassembled WGS sequence"/>
</dbReference>
<feature type="region of interest" description="Disordered" evidence="1">
    <location>
        <begin position="1"/>
        <end position="23"/>
    </location>
</feature>
<comment type="caution">
    <text evidence="2">The sequence shown here is derived from an EMBL/GenBank/DDBJ whole genome shotgun (WGS) entry which is preliminary data.</text>
</comment>
<evidence type="ECO:0000256" key="1">
    <source>
        <dbReference type="SAM" id="MobiDB-lite"/>
    </source>
</evidence>
<proteinExistence type="predicted"/>
<name>A0ABQ7PI45_9HYPO</name>
<keyword evidence="3" id="KW-1185">Reference proteome</keyword>